<dbReference type="InterPro" id="IPR000685">
    <property type="entry name" value="RuBisCO_lsu_C"/>
</dbReference>
<accession>A0ABT6TCZ1</accession>
<dbReference type="SUPFAM" id="SSF54966">
    <property type="entry name" value="RuBisCO, large subunit, small (N-terminal) domain"/>
    <property type="match status" value="1"/>
</dbReference>
<dbReference type="PANTHER" id="PTHR42704:SF17">
    <property type="entry name" value="RIBULOSE BISPHOSPHATE CARBOXYLASE LARGE CHAIN"/>
    <property type="match status" value="1"/>
</dbReference>
<dbReference type="InterPro" id="IPR020878">
    <property type="entry name" value="RuBisCo_large_chain_AS"/>
</dbReference>
<dbReference type="RefSeq" id="WP_282907686.1">
    <property type="nucleotide sequence ID" value="NZ_JAGRPV010000001.1"/>
</dbReference>
<dbReference type="InterPro" id="IPR036422">
    <property type="entry name" value="RuBisCO_lsu_N_sf"/>
</dbReference>
<dbReference type="SFLD" id="SFLDS00014">
    <property type="entry name" value="RuBisCO"/>
    <property type="match status" value="1"/>
</dbReference>
<comment type="caution">
    <text evidence="7">The sequence shown here is derived from an EMBL/GenBank/DDBJ whole genome shotgun (WGS) entry which is preliminary data.</text>
</comment>
<feature type="domain" description="Ribulose bisphosphate carboxylase large subunit ferrodoxin-like N-terminal" evidence="6">
    <location>
        <begin position="16"/>
        <end position="128"/>
    </location>
</feature>
<evidence type="ECO:0000256" key="2">
    <source>
        <dbReference type="ARBA" id="ARBA00022723"/>
    </source>
</evidence>
<dbReference type="SFLD" id="SFLDG00301">
    <property type="entry name" value="RuBisCO-like_proteins"/>
    <property type="match status" value="1"/>
</dbReference>
<protein>
    <submittedName>
        <fullName evidence="7">Ribulose-bisphosphate carboxylase large subunit family protein</fullName>
    </submittedName>
</protein>
<proteinExistence type="inferred from homology"/>
<evidence type="ECO:0000259" key="5">
    <source>
        <dbReference type="Pfam" id="PF00016"/>
    </source>
</evidence>
<keyword evidence="3" id="KW-0460">Magnesium</keyword>
<keyword evidence="2" id="KW-0479">Metal-binding</keyword>
<organism evidence="7 8">
    <name type="scientific">Cohnella hashimotonis</name>
    <dbReference type="NCBI Taxonomy" id="2826895"/>
    <lineage>
        <taxon>Bacteria</taxon>
        <taxon>Bacillati</taxon>
        <taxon>Bacillota</taxon>
        <taxon>Bacilli</taxon>
        <taxon>Bacillales</taxon>
        <taxon>Paenibacillaceae</taxon>
        <taxon>Cohnella</taxon>
    </lineage>
</organism>
<gene>
    <name evidence="7" type="ORF">KB449_06965</name>
</gene>
<keyword evidence="8" id="KW-1185">Reference proteome</keyword>
<evidence type="ECO:0000256" key="1">
    <source>
        <dbReference type="ARBA" id="ARBA00001946"/>
    </source>
</evidence>
<dbReference type="InterPro" id="IPR036376">
    <property type="entry name" value="RuBisCO_lsu_C_sf"/>
</dbReference>
<dbReference type="PROSITE" id="PS00157">
    <property type="entry name" value="RUBISCO_LARGE"/>
    <property type="match status" value="1"/>
</dbReference>
<dbReference type="Gene3D" id="3.30.70.150">
    <property type="entry name" value="RuBisCO large subunit, N-terminal domain"/>
    <property type="match status" value="1"/>
</dbReference>
<dbReference type="Pfam" id="PF02788">
    <property type="entry name" value="RuBisCO_large_N"/>
    <property type="match status" value="1"/>
</dbReference>
<evidence type="ECO:0000259" key="6">
    <source>
        <dbReference type="Pfam" id="PF02788"/>
    </source>
</evidence>
<dbReference type="Gene3D" id="3.20.20.110">
    <property type="entry name" value="Ribulose bisphosphate carboxylase, large subunit, C-terminal domain"/>
    <property type="match status" value="1"/>
</dbReference>
<dbReference type="CDD" id="cd08207">
    <property type="entry name" value="RLP_NonPhot"/>
    <property type="match status" value="1"/>
</dbReference>
<evidence type="ECO:0000256" key="3">
    <source>
        <dbReference type="ARBA" id="ARBA00022842"/>
    </source>
</evidence>
<name>A0ABT6TCZ1_9BACL</name>
<comment type="similarity">
    <text evidence="4">Belongs to the RuBisCO large chain family.</text>
</comment>
<dbReference type="PANTHER" id="PTHR42704">
    <property type="entry name" value="RIBULOSE BISPHOSPHATE CARBOXYLASE"/>
    <property type="match status" value="1"/>
</dbReference>
<dbReference type="InterPro" id="IPR017443">
    <property type="entry name" value="RuBisCO_lsu_fd_N"/>
</dbReference>
<dbReference type="InterPro" id="IPR033966">
    <property type="entry name" value="RuBisCO"/>
</dbReference>
<comment type="cofactor">
    <cofactor evidence="1">
        <name>Mg(2+)</name>
        <dbReference type="ChEBI" id="CHEBI:18420"/>
    </cofactor>
</comment>
<dbReference type="Pfam" id="PF00016">
    <property type="entry name" value="RuBisCO_large"/>
    <property type="match status" value="1"/>
</dbReference>
<evidence type="ECO:0000313" key="7">
    <source>
        <dbReference type="EMBL" id="MDI4644698.1"/>
    </source>
</evidence>
<sequence>MQQSFVRATYLIETPHEPQRAAAIMAGEQSTGTFVAVPGETDEVKARSAARIVSVRLLEIVREPSLPGATVPAGHNGDYYRCEVTLDFPYANFGPSIPNLMATVAGNLYELQEFSGLRLIDLTLPDEFVEAYPGPKFGMAGTRRLAGVYDGPIIGTIVKPSIGLTIEELGATVRGLAEAGLDFIKDDELNASPLFAPFERKVKAVMEEIERVADRTGRKTMYAFNITGDIDELRRRHDLVLEAGGTCIMVSIQSIGLAGLAALNRYSQLPIHGHRNQWGMMTRHPMLGMAFPAYQKLCRLAGADHLHVNALNSKFYESNASVIRSVEAIREPLLGGYEAVPVLSSGQSAVTAAETYRALGTCDLLNVAGGGIMAHPDGPAAGVRSMRQAWEAARQDVSAEDYARSHPELRRALDKFGRPQVAQAEKEG</sequence>
<evidence type="ECO:0000313" key="8">
    <source>
        <dbReference type="Proteomes" id="UP001161691"/>
    </source>
</evidence>
<dbReference type="Proteomes" id="UP001161691">
    <property type="component" value="Unassembled WGS sequence"/>
</dbReference>
<dbReference type="SUPFAM" id="SSF51649">
    <property type="entry name" value="RuBisCo, C-terminal domain"/>
    <property type="match status" value="1"/>
</dbReference>
<feature type="domain" description="Ribulose bisphosphate carboxylase large subunit C-terminal" evidence="5">
    <location>
        <begin position="140"/>
        <end position="416"/>
    </location>
</feature>
<dbReference type="EMBL" id="JAGRPV010000001">
    <property type="protein sequence ID" value="MDI4644698.1"/>
    <property type="molecule type" value="Genomic_DNA"/>
</dbReference>
<evidence type="ECO:0000256" key="4">
    <source>
        <dbReference type="RuleBase" id="RU003834"/>
    </source>
</evidence>
<reference evidence="7" key="1">
    <citation type="submission" date="2023-04" db="EMBL/GenBank/DDBJ databases">
        <title>Comparative genomic analysis of Cohnella hashimotonis sp. nov., isolated from the International Space Station.</title>
        <authorList>
            <person name="Venkateswaran K."/>
            <person name="Simpson A."/>
        </authorList>
    </citation>
    <scope>NUCLEOTIDE SEQUENCE</scope>
    <source>
        <strain evidence="7">F6_2S_P_1</strain>
    </source>
</reference>